<dbReference type="CDD" id="cd17324">
    <property type="entry name" value="MFS_NepI_like"/>
    <property type="match status" value="1"/>
</dbReference>
<feature type="transmembrane region" description="Helical" evidence="6">
    <location>
        <begin position="281"/>
        <end position="298"/>
    </location>
</feature>
<feature type="transmembrane region" description="Helical" evidence="6">
    <location>
        <begin position="54"/>
        <end position="72"/>
    </location>
</feature>
<reference evidence="9" key="1">
    <citation type="submission" date="2019-03" db="EMBL/GenBank/DDBJ databases">
        <title>Aquabacterium pictum sp.nov., the first bacteriochlorophyll a-containing freshwater bacterium in the genus Aquabacterium of the class Betaproteobacteria.</title>
        <authorList>
            <person name="Hirose S."/>
            <person name="Tank M."/>
            <person name="Hara E."/>
            <person name="Tamaki H."/>
            <person name="Takaichi S."/>
            <person name="Haruta S."/>
            <person name="Hanada S."/>
        </authorList>
    </citation>
    <scope>NUCLEOTIDE SEQUENCE [LARGE SCALE GENOMIC DNA]</scope>
    <source>
        <strain evidence="9">W35</strain>
    </source>
</reference>
<dbReference type="InterPro" id="IPR020846">
    <property type="entry name" value="MFS_dom"/>
</dbReference>
<feature type="transmembrane region" description="Helical" evidence="6">
    <location>
        <begin position="368"/>
        <end position="387"/>
    </location>
</feature>
<feature type="transmembrane region" description="Helical" evidence="6">
    <location>
        <begin position="214"/>
        <end position="237"/>
    </location>
</feature>
<evidence type="ECO:0000256" key="5">
    <source>
        <dbReference type="ARBA" id="ARBA00023136"/>
    </source>
</evidence>
<dbReference type="GO" id="GO:0005886">
    <property type="term" value="C:plasma membrane"/>
    <property type="evidence" value="ECO:0007669"/>
    <property type="project" value="UniProtKB-SubCell"/>
</dbReference>
<dbReference type="Proteomes" id="UP000301751">
    <property type="component" value="Unassembled WGS sequence"/>
</dbReference>
<accession>A0A480AQW2</accession>
<feature type="transmembrane region" description="Helical" evidence="6">
    <location>
        <begin position="143"/>
        <end position="166"/>
    </location>
</feature>
<feature type="transmembrane region" description="Helical" evidence="6">
    <location>
        <begin position="304"/>
        <end position="323"/>
    </location>
</feature>
<dbReference type="InterPro" id="IPR011701">
    <property type="entry name" value="MFS"/>
</dbReference>
<feature type="transmembrane region" description="Helical" evidence="6">
    <location>
        <begin position="109"/>
        <end position="131"/>
    </location>
</feature>
<evidence type="ECO:0000313" key="8">
    <source>
        <dbReference type="EMBL" id="GCL63823.1"/>
    </source>
</evidence>
<evidence type="ECO:0000259" key="7">
    <source>
        <dbReference type="PROSITE" id="PS50850"/>
    </source>
</evidence>
<organism evidence="8 9">
    <name type="scientific">Pseudaquabacterium pictum</name>
    <dbReference type="NCBI Taxonomy" id="2315236"/>
    <lineage>
        <taxon>Bacteria</taxon>
        <taxon>Pseudomonadati</taxon>
        <taxon>Pseudomonadota</taxon>
        <taxon>Betaproteobacteria</taxon>
        <taxon>Burkholderiales</taxon>
        <taxon>Sphaerotilaceae</taxon>
        <taxon>Pseudaquabacterium</taxon>
    </lineage>
</organism>
<protein>
    <submittedName>
        <fullName evidence="8">MFS transporter</fullName>
    </submittedName>
</protein>
<evidence type="ECO:0000313" key="9">
    <source>
        <dbReference type="Proteomes" id="UP000301751"/>
    </source>
</evidence>
<dbReference type="PANTHER" id="PTHR43124">
    <property type="entry name" value="PURINE EFFLUX PUMP PBUE"/>
    <property type="match status" value="1"/>
</dbReference>
<keyword evidence="3 6" id="KW-0812">Transmembrane</keyword>
<evidence type="ECO:0000256" key="1">
    <source>
        <dbReference type="ARBA" id="ARBA00004651"/>
    </source>
</evidence>
<feature type="transmembrane region" description="Helical" evidence="6">
    <location>
        <begin position="335"/>
        <end position="356"/>
    </location>
</feature>
<feature type="transmembrane region" description="Helical" evidence="6">
    <location>
        <begin position="172"/>
        <end position="193"/>
    </location>
</feature>
<comment type="caution">
    <text evidence="8">The sequence shown here is derived from an EMBL/GenBank/DDBJ whole genome shotgun (WGS) entry which is preliminary data.</text>
</comment>
<dbReference type="PANTHER" id="PTHR43124:SF10">
    <property type="entry name" value="PURINE EFFLUX PUMP PBUE"/>
    <property type="match status" value="1"/>
</dbReference>
<dbReference type="Gene3D" id="1.20.1250.20">
    <property type="entry name" value="MFS general substrate transporter like domains"/>
    <property type="match status" value="2"/>
</dbReference>
<keyword evidence="5 6" id="KW-0472">Membrane</keyword>
<gene>
    <name evidence="8" type="primary">araJ</name>
    <name evidence="8" type="ORF">AQPW35_29040</name>
</gene>
<keyword evidence="4 6" id="KW-1133">Transmembrane helix</keyword>
<evidence type="ECO:0000256" key="3">
    <source>
        <dbReference type="ARBA" id="ARBA00022692"/>
    </source>
</evidence>
<keyword evidence="2" id="KW-1003">Cell membrane</keyword>
<name>A0A480AQW2_9BURK</name>
<sequence length="404" mass="40919">MARSMASAATPPGHHSLGLWSLSLAYFTMGTSSIAVVGLVLPMATDLGVSQPDVAVLITVFAITFALAAPLLQVAAGRLPRRTLLLGGLATMAAGCVLSALAPSYGGVVAARVLLALGAAAVGPVASGLGAGMVPPERQGQALAVVFGGMTLASVLGLPLTAWLGALWGWRTMFNALAVLAVVVTLLVAVLVTDRRAAPGTTLASFGQVFRQRAAAWAVAMSVCHMSAQFALFALVAPYLQQRYGLPPAQLSLALLVGGLSGVAGNLLAGRLGDRLGAARSLQWSVLGMGCASGALLLLPGLPWLGIAAYAAWSLAGMGFYAPQQKRLIGLAPDLRNLLLAINASALYVGMSLGAAAGSQAWLDLGPWSLPAVALGFVGCSLGALVLSRRAERADLVARMGAPA</sequence>
<feature type="transmembrane region" description="Helical" evidence="6">
    <location>
        <begin position="249"/>
        <end position="269"/>
    </location>
</feature>
<keyword evidence="9" id="KW-1185">Reference proteome</keyword>
<evidence type="ECO:0000256" key="2">
    <source>
        <dbReference type="ARBA" id="ARBA00022475"/>
    </source>
</evidence>
<evidence type="ECO:0000256" key="6">
    <source>
        <dbReference type="SAM" id="Phobius"/>
    </source>
</evidence>
<dbReference type="SUPFAM" id="SSF103473">
    <property type="entry name" value="MFS general substrate transporter"/>
    <property type="match status" value="1"/>
</dbReference>
<dbReference type="InterPro" id="IPR050189">
    <property type="entry name" value="MFS_Efflux_Transporters"/>
</dbReference>
<comment type="subcellular location">
    <subcellularLocation>
        <location evidence="1">Cell membrane</location>
        <topology evidence="1">Multi-pass membrane protein</topology>
    </subcellularLocation>
</comment>
<dbReference type="GO" id="GO:0022857">
    <property type="term" value="F:transmembrane transporter activity"/>
    <property type="evidence" value="ECO:0007669"/>
    <property type="project" value="InterPro"/>
</dbReference>
<dbReference type="OrthoDB" id="7029536at2"/>
<feature type="transmembrane region" description="Helical" evidence="6">
    <location>
        <begin position="20"/>
        <end position="42"/>
    </location>
</feature>
<evidence type="ECO:0000256" key="4">
    <source>
        <dbReference type="ARBA" id="ARBA00022989"/>
    </source>
</evidence>
<dbReference type="Pfam" id="PF07690">
    <property type="entry name" value="MFS_1"/>
    <property type="match status" value="1"/>
</dbReference>
<dbReference type="PROSITE" id="PS50850">
    <property type="entry name" value="MFS"/>
    <property type="match status" value="1"/>
</dbReference>
<dbReference type="InterPro" id="IPR036259">
    <property type="entry name" value="MFS_trans_sf"/>
</dbReference>
<proteinExistence type="predicted"/>
<feature type="domain" description="Major facilitator superfamily (MFS) profile" evidence="7">
    <location>
        <begin position="18"/>
        <end position="404"/>
    </location>
</feature>
<dbReference type="EMBL" id="BJCL01000007">
    <property type="protein sequence ID" value="GCL63823.1"/>
    <property type="molecule type" value="Genomic_DNA"/>
</dbReference>
<feature type="transmembrane region" description="Helical" evidence="6">
    <location>
        <begin position="84"/>
        <end position="103"/>
    </location>
</feature>
<dbReference type="AlphaFoldDB" id="A0A480AQW2"/>